<keyword evidence="2" id="KW-1185">Reference proteome</keyword>
<dbReference type="Proteomes" id="UP001151760">
    <property type="component" value="Unassembled WGS sequence"/>
</dbReference>
<dbReference type="EMBL" id="BQNB010011219">
    <property type="protein sequence ID" value="GJS87705.1"/>
    <property type="molecule type" value="Genomic_DNA"/>
</dbReference>
<proteinExistence type="predicted"/>
<evidence type="ECO:0000313" key="1">
    <source>
        <dbReference type="EMBL" id="GJS87705.1"/>
    </source>
</evidence>
<evidence type="ECO:0008006" key="3">
    <source>
        <dbReference type="Google" id="ProtNLM"/>
    </source>
</evidence>
<comment type="caution">
    <text evidence="1">The sequence shown here is derived from an EMBL/GenBank/DDBJ whole genome shotgun (WGS) entry which is preliminary data.</text>
</comment>
<reference evidence="1" key="2">
    <citation type="submission" date="2022-01" db="EMBL/GenBank/DDBJ databases">
        <authorList>
            <person name="Yamashiro T."/>
            <person name="Shiraishi A."/>
            <person name="Satake H."/>
            <person name="Nakayama K."/>
        </authorList>
    </citation>
    <scope>NUCLEOTIDE SEQUENCE</scope>
</reference>
<name>A0ABQ4ZC64_9ASTR</name>
<accession>A0ABQ4ZC64</accession>
<protein>
    <recommendedName>
        <fullName evidence="3">Secreted protein</fullName>
    </recommendedName>
</protein>
<gene>
    <name evidence="1" type="ORF">Tco_0770341</name>
</gene>
<sequence>MVVVVDVMRRLSRGSGGDGTAVVVALMVATSCDGGEVVAVVLVETNEGDDVVVRWWRDGVDDDGGWRWVGMTMVFVAGGRSLAGISPEMVCGAEKGREEGGSG</sequence>
<evidence type="ECO:0000313" key="2">
    <source>
        <dbReference type="Proteomes" id="UP001151760"/>
    </source>
</evidence>
<organism evidence="1 2">
    <name type="scientific">Tanacetum coccineum</name>
    <dbReference type="NCBI Taxonomy" id="301880"/>
    <lineage>
        <taxon>Eukaryota</taxon>
        <taxon>Viridiplantae</taxon>
        <taxon>Streptophyta</taxon>
        <taxon>Embryophyta</taxon>
        <taxon>Tracheophyta</taxon>
        <taxon>Spermatophyta</taxon>
        <taxon>Magnoliopsida</taxon>
        <taxon>eudicotyledons</taxon>
        <taxon>Gunneridae</taxon>
        <taxon>Pentapetalae</taxon>
        <taxon>asterids</taxon>
        <taxon>campanulids</taxon>
        <taxon>Asterales</taxon>
        <taxon>Asteraceae</taxon>
        <taxon>Asteroideae</taxon>
        <taxon>Anthemideae</taxon>
        <taxon>Anthemidinae</taxon>
        <taxon>Tanacetum</taxon>
    </lineage>
</organism>
<reference evidence="1" key="1">
    <citation type="journal article" date="2022" name="Int. J. Mol. Sci.">
        <title>Draft Genome of Tanacetum Coccineum: Genomic Comparison of Closely Related Tanacetum-Family Plants.</title>
        <authorList>
            <person name="Yamashiro T."/>
            <person name="Shiraishi A."/>
            <person name="Nakayama K."/>
            <person name="Satake H."/>
        </authorList>
    </citation>
    <scope>NUCLEOTIDE SEQUENCE</scope>
</reference>